<dbReference type="SUPFAM" id="SSF53474">
    <property type="entry name" value="alpha/beta-Hydrolases"/>
    <property type="match status" value="1"/>
</dbReference>
<accession>A0A0N1HAP1</accession>
<organism evidence="4 5">
    <name type="scientific">Cyphellophora attinorum</name>
    <dbReference type="NCBI Taxonomy" id="1664694"/>
    <lineage>
        <taxon>Eukaryota</taxon>
        <taxon>Fungi</taxon>
        <taxon>Dikarya</taxon>
        <taxon>Ascomycota</taxon>
        <taxon>Pezizomycotina</taxon>
        <taxon>Eurotiomycetes</taxon>
        <taxon>Chaetothyriomycetidae</taxon>
        <taxon>Chaetothyriales</taxon>
        <taxon>Cyphellophoraceae</taxon>
        <taxon>Cyphellophora</taxon>
    </lineage>
</organism>
<dbReference type="STRING" id="1664694.A0A0N1HAP1"/>
<keyword evidence="2" id="KW-1015">Disulfide bond</keyword>
<keyword evidence="1" id="KW-0378">Hydrolase</keyword>
<name>A0A0N1HAP1_9EURO</name>
<feature type="chain" id="PRO_5005873209" evidence="3">
    <location>
        <begin position="18"/>
        <end position="262"/>
    </location>
</feature>
<dbReference type="EMBL" id="LFJN01000011">
    <property type="protein sequence ID" value="KPI40966.1"/>
    <property type="molecule type" value="Genomic_DNA"/>
</dbReference>
<evidence type="ECO:0000256" key="1">
    <source>
        <dbReference type="ARBA" id="ARBA00022801"/>
    </source>
</evidence>
<dbReference type="InterPro" id="IPR000675">
    <property type="entry name" value="Cutinase/axe"/>
</dbReference>
<dbReference type="InterPro" id="IPR029058">
    <property type="entry name" value="AB_hydrolase_fold"/>
</dbReference>
<feature type="signal peptide" evidence="3">
    <location>
        <begin position="1"/>
        <end position="17"/>
    </location>
</feature>
<dbReference type="OrthoDB" id="2586582at2759"/>
<sequence length="262" mass="27582">MQHRHMLLLLLAASASAFPAKAVNKRQITCAPVHLIVARASGEAPGEGIIGAVSEDVQARVAGSDAESVDYPATLANYQESEAAGVAEMTRLVSEYAAACPDSEIVLMGYSQGGQVTMDVLCGTSSVGFPATEPLSADIASQISAVVVMGEPTFVPGEPYTVGDAADGAVSQILVVESSPPSPTLFRPASLPGGQQLTFHSTASPTRLFAWWSTAHLPLQSLSNPSPTSLSAWWSTARFSFQMTSRTPWWSTAQNPPQQYKS</sequence>
<gene>
    <name evidence="4" type="ORF">AB675_10548</name>
</gene>
<reference evidence="4 5" key="1">
    <citation type="submission" date="2015-06" db="EMBL/GenBank/DDBJ databases">
        <title>Draft genome of the ant-associated black yeast Phialophora attae CBS 131958.</title>
        <authorList>
            <person name="Moreno L.F."/>
            <person name="Stielow B.J."/>
            <person name="de Hoog S."/>
            <person name="Vicente V.A."/>
            <person name="Weiss V.A."/>
            <person name="de Vries M."/>
            <person name="Cruz L.M."/>
            <person name="Souza E.M."/>
        </authorList>
    </citation>
    <scope>NUCLEOTIDE SEQUENCE [LARGE SCALE GENOMIC DNA]</scope>
    <source>
        <strain evidence="4 5">CBS 131958</strain>
    </source>
</reference>
<dbReference type="GO" id="GO:0052689">
    <property type="term" value="F:carboxylic ester hydrolase activity"/>
    <property type="evidence" value="ECO:0007669"/>
    <property type="project" value="UniProtKB-ARBA"/>
</dbReference>
<evidence type="ECO:0000256" key="3">
    <source>
        <dbReference type="SAM" id="SignalP"/>
    </source>
</evidence>
<dbReference type="AlphaFoldDB" id="A0A0N1HAP1"/>
<keyword evidence="5" id="KW-1185">Reference proteome</keyword>
<dbReference type="Proteomes" id="UP000038010">
    <property type="component" value="Unassembled WGS sequence"/>
</dbReference>
<dbReference type="Pfam" id="PF01083">
    <property type="entry name" value="Cutinase"/>
    <property type="match status" value="1"/>
</dbReference>
<dbReference type="Gene3D" id="3.40.50.1820">
    <property type="entry name" value="alpha/beta hydrolase"/>
    <property type="match status" value="1"/>
</dbReference>
<dbReference type="SMART" id="SM01110">
    <property type="entry name" value="Cutinase"/>
    <property type="match status" value="1"/>
</dbReference>
<proteinExistence type="predicted"/>
<dbReference type="GeneID" id="28731207"/>
<keyword evidence="3" id="KW-0732">Signal</keyword>
<protein>
    <submittedName>
        <fullName evidence="4">Acetylxylan esterase 2</fullName>
    </submittedName>
</protein>
<dbReference type="PANTHER" id="PTHR33630:SF9">
    <property type="entry name" value="CUTINASE 4"/>
    <property type="match status" value="1"/>
</dbReference>
<comment type="caution">
    <text evidence="4">The sequence shown here is derived from an EMBL/GenBank/DDBJ whole genome shotgun (WGS) entry which is preliminary data.</text>
</comment>
<dbReference type="VEuPathDB" id="FungiDB:AB675_10548"/>
<dbReference type="RefSeq" id="XP_018000929.1">
    <property type="nucleotide sequence ID" value="XM_018139327.1"/>
</dbReference>
<dbReference type="PANTHER" id="PTHR33630">
    <property type="entry name" value="CUTINASE RV1984C-RELATED-RELATED"/>
    <property type="match status" value="1"/>
</dbReference>
<evidence type="ECO:0000256" key="2">
    <source>
        <dbReference type="ARBA" id="ARBA00023157"/>
    </source>
</evidence>
<evidence type="ECO:0000313" key="5">
    <source>
        <dbReference type="Proteomes" id="UP000038010"/>
    </source>
</evidence>
<evidence type="ECO:0000313" key="4">
    <source>
        <dbReference type="EMBL" id="KPI40966.1"/>
    </source>
</evidence>